<dbReference type="AlphaFoldDB" id="A8F1M3"/>
<keyword evidence="2" id="KW-1185">Reference proteome</keyword>
<gene>
    <name evidence="1" type="ordered locus">RMA_0634</name>
</gene>
<evidence type="ECO:0000313" key="1">
    <source>
        <dbReference type="EMBL" id="ABV84809.1"/>
    </source>
</evidence>
<proteinExistence type="predicted"/>
<dbReference type="Proteomes" id="UP000001311">
    <property type="component" value="Chromosome"/>
</dbReference>
<protein>
    <submittedName>
        <fullName evidence="1">Uncharacterized protein</fullName>
    </submittedName>
</protein>
<dbReference type="HOGENOM" id="CLU_2357908_0_0_5"/>
<organism evidence="1 2">
    <name type="scientific">Rickettsia massiliae (strain Mtu5)</name>
    <dbReference type="NCBI Taxonomy" id="416276"/>
    <lineage>
        <taxon>Bacteria</taxon>
        <taxon>Pseudomonadati</taxon>
        <taxon>Pseudomonadota</taxon>
        <taxon>Alphaproteobacteria</taxon>
        <taxon>Rickettsiales</taxon>
        <taxon>Rickettsiaceae</taxon>
        <taxon>Rickettsieae</taxon>
        <taxon>Rickettsia</taxon>
        <taxon>spotted fever group</taxon>
    </lineage>
</organism>
<sequence length="116" mass="13217">MVKIMPVLVDNIEVQIEKIYEVFDLIDNEGADLLLWAVSDCLAELLDQYKESLTIEYVDPLMKRFEEQNTIIPKMLNNALSNILLILEDGCKSEESELIENIINSLNTFDMLGGHA</sequence>
<dbReference type="KEGG" id="rms:RMA_0634"/>
<dbReference type="EMBL" id="CP000683">
    <property type="protein sequence ID" value="ABV84809.1"/>
    <property type="molecule type" value="Genomic_DNA"/>
</dbReference>
<accession>A8F1M3</accession>
<reference evidence="1 2" key="1">
    <citation type="journal article" date="2007" name="Genome Res.">
        <title>Lateral gene transfer between obligate intracellular bacteria: evidence from the Rickettsia massiliae genome.</title>
        <authorList>
            <person name="Blanc G."/>
            <person name="Ogata H."/>
            <person name="Robert C."/>
            <person name="Audic S."/>
            <person name="Claverie J.-M."/>
            <person name="Raoult D."/>
        </authorList>
    </citation>
    <scope>NUCLEOTIDE SEQUENCE [LARGE SCALE GENOMIC DNA]</scope>
    <source>
        <strain evidence="2">Mtu5</strain>
    </source>
</reference>
<name>A8F1M3_RICM5</name>
<evidence type="ECO:0000313" key="2">
    <source>
        <dbReference type="Proteomes" id="UP000001311"/>
    </source>
</evidence>